<dbReference type="RefSeq" id="WP_000900526.1">
    <property type="nucleotide sequence ID" value="NZ_AP018935.1"/>
</dbReference>
<gene>
    <name evidence="1" type="ORF">AX245_09015</name>
</gene>
<dbReference type="AlphaFoldDB" id="A0A0E1EGZ8"/>
<evidence type="ECO:0000313" key="1">
    <source>
        <dbReference type="EMBL" id="OCM72202.1"/>
    </source>
</evidence>
<sequence length="86" mass="10145">MLGHHCGVLVFCYTEINFQRMWGKAVIRLIQDVIQNLVGQANEITPIYQFDWETYILATKKYERHLEVCLLVENSNCFSDSKRMCQ</sequence>
<accession>A0A0E1EGZ8</accession>
<dbReference type="Proteomes" id="UP000093122">
    <property type="component" value="Unassembled WGS sequence"/>
</dbReference>
<organism evidence="1 2">
    <name type="scientific">Streptococcus agalactiae</name>
    <dbReference type="NCBI Taxonomy" id="1311"/>
    <lineage>
        <taxon>Bacteria</taxon>
        <taxon>Bacillati</taxon>
        <taxon>Bacillota</taxon>
        <taxon>Bacilli</taxon>
        <taxon>Lactobacillales</taxon>
        <taxon>Streptococcaceae</taxon>
        <taxon>Streptococcus</taxon>
    </lineage>
</organism>
<dbReference type="KEGG" id="sage:EN72_05225"/>
<name>A0A0E1EGZ8_STRAG</name>
<evidence type="ECO:0000313" key="2">
    <source>
        <dbReference type="Proteomes" id="UP000093122"/>
    </source>
</evidence>
<protein>
    <submittedName>
        <fullName evidence="1">Uncharacterized protein</fullName>
    </submittedName>
</protein>
<reference evidence="1 2" key="1">
    <citation type="journal article" date="2016" name="Sci. Rep.">
        <title>Serotype IV Streptococcus agalactiae ST-452 has arisen from large genomic recombination events between CC23 and the hypervirulent CC17 lineages.</title>
        <authorList>
            <person name="Campisi E."/>
            <person name="Rinaudo C.D."/>
            <person name="Donati C."/>
            <person name="Barucco M."/>
            <person name="Torricelli G."/>
            <person name="Edwards M.S."/>
            <person name="Baker C.J."/>
            <person name="Margarit I."/>
            <person name="Rosini R."/>
        </authorList>
    </citation>
    <scope>NUCLEOTIDE SEQUENCE [LARGE SCALE GENOMIC DNA]</scope>
    <source>
        <strain evidence="1 2">CZ-PW-140</strain>
    </source>
</reference>
<proteinExistence type="predicted"/>
<comment type="caution">
    <text evidence="1">The sequence shown here is derived from an EMBL/GenBank/DDBJ whole genome shotgun (WGS) entry which is preliminary data.</text>
</comment>
<dbReference type="EMBL" id="MAWT01000010">
    <property type="protein sequence ID" value="OCM72202.1"/>
    <property type="molecule type" value="Genomic_DNA"/>
</dbReference>